<comment type="caution">
    <text evidence="3">The sequence shown here is derived from an EMBL/GenBank/DDBJ whole genome shotgun (WGS) entry which is preliminary data.</text>
</comment>
<dbReference type="SUPFAM" id="SSF53098">
    <property type="entry name" value="Ribonuclease H-like"/>
    <property type="match status" value="1"/>
</dbReference>
<gene>
    <name evidence="3" type="ORF">V6N11_024443</name>
</gene>
<name>A0ABR2QME2_9ROSI</name>
<reference evidence="3 4" key="1">
    <citation type="journal article" date="2024" name="G3 (Bethesda)">
        <title>Genome assembly of Hibiscus sabdariffa L. provides insights into metabolisms of medicinal natural products.</title>
        <authorList>
            <person name="Kim T."/>
        </authorList>
    </citation>
    <scope>NUCLEOTIDE SEQUENCE [LARGE SCALE GENOMIC DNA]</scope>
    <source>
        <strain evidence="3">TK-2024</strain>
        <tissue evidence="3">Old leaves</tissue>
    </source>
</reference>
<evidence type="ECO:0000256" key="1">
    <source>
        <dbReference type="ARBA" id="ARBA00022722"/>
    </source>
</evidence>
<dbReference type="InterPro" id="IPR051132">
    <property type="entry name" value="3-5_Exonuclease_domain"/>
</dbReference>
<dbReference type="EMBL" id="JBBPBN010000035">
    <property type="protein sequence ID" value="KAK9001745.1"/>
    <property type="molecule type" value="Genomic_DNA"/>
</dbReference>
<evidence type="ECO:0000256" key="2">
    <source>
        <dbReference type="ARBA" id="ARBA00022801"/>
    </source>
</evidence>
<keyword evidence="2" id="KW-0378">Hydrolase</keyword>
<accession>A0ABR2QME2</accession>
<sequence>MAHYTHLVPFCGKTIETTVTHRASTAENWVLLVRSKFMFDRQEAVIAGLNCKWRSHPITSMSSKIATLQLCVGTMCLVIHLPHLDHMPQSLRSFLTDSRVVFVGIEIEQTVFKLQNEYGLSCGKKMDVRSLVKAWFPLSYYGKPGLKALANRLLGFNQWRPSDHECLNLMDSRFLDVDQVKFACIDAYALCRIGHKLLKGN</sequence>
<evidence type="ECO:0000313" key="3">
    <source>
        <dbReference type="EMBL" id="KAK9001745.1"/>
    </source>
</evidence>
<organism evidence="3 4">
    <name type="scientific">Hibiscus sabdariffa</name>
    <name type="common">roselle</name>
    <dbReference type="NCBI Taxonomy" id="183260"/>
    <lineage>
        <taxon>Eukaryota</taxon>
        <taxon>Viridiplantae</taxon>
        <taxon>Streptophyta</taxon>
        <taxon>Embryophyta</taxon>
        <taxon>Tracheophyta</taxon>
        <taxon>Spermatophyta</taxon>
        <taxon>Magnoliopsida</taxon>
        <taxon>eudicotyledons</taxon>
        <taxon>Gunneridae</taxon>
        <taxon>Pentapetalae</taxon>
        <taxon>rosids</taxon>
        <taxon>malvids</taxon>
        <taxon>Malvales</taxon>
        <taxon>Malvaceae</taxon>
        <taxon>Malvoideae</taxon>
        <taxon>Hibiscus</taxon>
    </lineage>
</organism>
<protein>
    <recommendedName>
        <fullName evidence="5">3'-5' exonuclease domain-containing protein</fullName>
    </recommendedName>
</protein>
<evidence type="ECO:0008006" key="5">
    <source>
        <dbReference type="Google" id="ProtNLM"/>
    </source>
</evidence>
<dbReference type="Gene3D" id="3.30.420.10">
    <property type="entry name" value="Ribonuclease H-like superfamily/Ribonuclease H"/>
    <property type="match status" value="1"/>
</dbReference>
<dbReference type="PANTHER" id="PTHR13620">
    <property type="entry name" value="3-5 EXONUCLEASE"/>
    <property type="match status" value="1"/>
</dbReference>
<keyword evidence="4" id="KW-1185">Reference proteome</keyword>
<dbReference type="InterPro" id="IPR036397">
    <property type="entry name" value="RNaseH_sf"/>
</dbReference>
<proteinExistence type="predicted"/>
<keyword evidence="1" id="KW-0540">Nuclease</keyword>
<dbReference type="InterPro" id="IPR012337">
    <property type="entry name" value="RNaseH-like_sf"/>
</dbReference>
<dbReference type="Proteomes" id="UP001396334">
    <property type="component" value="Unassembled WGS sequence"/>
</dbReference>
<evidence type="ECO:0000313" key="4">
    <source>
        <dbReference type="Proteomes" id="UP001396334"/>
    </source>
</evidence>
<dbReference type="PANTHER" id="PTHR13620:SF115">
    <property type="entry name" value="3'-5' EXONUCLEASE DOMAIN-CONTAINING PROTEIN"/>
    <property type="match status" value="1"/>
</dbReference>
<dbReference type="CDD" id="cd06141">
    <property type="entry name" value="WRN_exo"/>
    <property type="match status" value="1"/>
</dbReference>